<reference evidence="2 3" key="1">
    <citation type="submission" date="2016-11" db="EMBL/GenBank/DDBJ databases">
        <authorList>
            <person name="Jaros S."/>
            <person name="Januszkiewicz K."/>
            <person name="Wedrychowicz H."/>
        </authorList>
    </citation>
    <scope>NUCLEOTIDE SEQUENCE [LARGE SCALE GENOMIC DNA]</scope>
    <source>
        <strain evidence="2 3">DSM 9705</strain>
    </source>
</reference>
<feature type="domain" description="Methyltransferase type 11" evidence="1">
    <location>
        <begin position="48"/>
        <end position="137"/>
    </location>
</feature>
<keyword evidence="2" id="KW-0489">Methyltransferase</keyword>
<accession>A0A1M5YHQ9</accession>
<evidence type="ECO:0000313" key="2">
    <source>
        <dbReference type="EMBL" id="SHI11571.1"/>
    </source>
</evidence>
<dbReference type="GO" id="GO:0032259">
    <property type="term" value="P:methylation"/>
    <property type="evidence" value="ECO:0007669"/>
    <property type="project" value="UniProtKB-KW"/>
</dbReference>
<dbReference type="SUPFAM" id="SSF53335">
    <property type="entry name" value="S-adenosyl-L-methionine-dependent methyltransferases"/>
    <property type="match status" value="1"/>
</dbReference>
<name>A0A1M5YHQ9_9BACT</name>
<gene>
    <name evidence="2" type="ORF">SAMN02745124_04042</name>
</gene>
<evidence type="ECO:0000259" key="1">
    <source>
        <dbReference type="Pfam" id="PF08241"/>
    </source>
</evidence>
<dbReference type="Gene3D" id="3.40.50.150">
    <property type="entry name" value="Vaccinia Virus protein VP39"/>
    <property type="match status" value="1"/>
</dbReference>
<dbReference type="STRING" id="1121409.SAMN02745124_04042"/>
<organism evidence="2 3">
    <name type="scientific">Desulfofustis glycolicus DSM 9705</name>
    <dbReference type="NCBI Taxonomy" id="1121409"/>
    <lineage>
        <taxon>Bacteria</taxon>
        <taxon>Pseudomonadati</taxon>
        <taxon>Thermodesulfobacteriota</taxon>
        <taxon>Desulfobulbia</taxon>
        <taxon>Desulfobulbales</taxon>
        <taxon>Desulfocapsaceae</taxon>
        <taxon>Desulfofustis</taxon>
    </lineage>
</organism>
<protein>
    <submittedName>
        <fullName evidence="2">Methyltransferase domain-containing protein</fullName>
    </submittedName>
</protein>
<dbReference type="NCBIfam" id="NF045667">
    <property type="entry name" value="MTase_DVU1556"/>
    <property type="match status" value="1"/>
</dbReference>
<dbReference type="EMBL" id="FQXS01000038">
    <property type="protein sequence ID" value="SHI11571.1"/>
    <property type="molecule type" value="Genomic_DNA"/>
</dbReference>
<dbReference type="CDD" id="cd02440">
    <property type="entry name" value="AdoMet_MTases"/>
    <property type="match status" value="1"/>
</dbReference>
<dbReference type="AlphaFoldDB" id="A0A1M5YHQ9"/>
<dbReference type="Pfam" id="PF08241">
    <property type="entry name" value="Methyltransf_11"/>
    <property type="match status" value="1"/>
</dbReference>
<proteinExistence type="predicted"/>
<keyword evidence="2" id="KW-0808">Transferase</keyword>
<dbReference type="InterPro" id="IPR029063">
    <property type="entry name" value="SAM-dependent_MTases_sf"/>
</dbReference>
<dbReference type="PANTHER" id="PTHR43591:SF110">
    <property type="entry name" value="RHODANESE DOMAIN-CONTAINING PROTEIN"/>
    <property type="match status" value="1"/>
</dbReference>
<keyword evidence="3" id="KW-1185">Reference proteome</keyword>
<dbReference type="InterPro" id="IPR013216">
    <property type="entry name" value="Methyltransf_11"/>
</dbReference>
<dbReference type="Proteomes" id="UP000184139">
    <property type="component" value="Unassembled WGS sequence"/>
</dbReference>
<dbReference type="PANTHER" id="PTHR43591">
    <property type="entry name" value="METHYLTRANSFERASE"/>
    <property type="match status" value="1"/>
</dbReference>
<sequence>MSLAVQKSPAYELPELRDALEAALRPGGLLLTERALGQCDLEPDSRILDVGCGPGKTVGHLTRRGFRAVGVDRSHYLLGNPVSEAKSLLINGRVEELPFTSCQFRAVFCECVLSLVQDCNHALSEIVRVLEPEGILVWSDVYRRDRLPEVEAYQRGCLINCFQGALSLPRIFEMLQYRKCEVVQSETHDHLLKETAARLVFAGLDPGDHLPCRSGYQSAKRKNQFGYVLVIARKK</sequence>
<dbReference type="OrthoDB" id="9769602at2"/>
<evidence type="ECO:0000313" key="3">
    <source>
        <dbReference type="Proteomes" id="UP000184139"/>
    </source>
</evidence>
<dbReference type="RefSeq" id="WP_073378991.1">
    <property type="nucleotide sequence ID" value="NZ_FQXS01000038.1"/>
</dbReference>
<dbReference type="GO" id="GO:0008757">
    <property type="term" value="F:S-adenosylmethionine-dependent methyltransferase activity"/>
    <property type="evidence" value="ECO:0007669"/>
    <property type="project" value="InterPro"/>
</dbReference>